<sequence length="48" mass="5389">MAELNVEVEDLNRTQPTVGRNKKYACPGEYSYLGSVMSTFKYNLGISN</sequence>
<dbReference type="AlphaFoldDB" id="A0A834SGI9"/>
<evidence type="ECO:0000313" key="2">
    <source>
        <dbReference type="Proteomes" id="UP000634136"/>
    </source>
</evidence>
<name>A0A834SGI9_9FABA</name>
<comment type="caution">
    <text evidence="1">The sequence shown here is derived from an EMBL/GenBank/DDBJ whole genome shotgun (WGS) entry which is preliminary data.</text>
</comment>
<dbReference type="Proteomes" id="UP000634136">
    <property type="component" value="Unassembled WGS sequence"/>
</dbReference>
<protein>
    <submittedName>
        <fullName evidence="1">Uncharacterized protein</fullName>
    </submittedName>
</protein>
<evidence type="ECO:0000313" key="1">
    <source>
        <dbReference type="EMBL" id="KAF7804025.1"/>
    </source>
</evidence>
<keyword evidence="2" id="KW-1185">Reference proteome</keyword>
<proteinExistence type="predicted"/>
<organism evidence="1 2">
    <name type="scientific">Senna tora</name>
    <dbReference type="NCBI Taxonomy" id="362788"/>
    <lineage>
        <taxon>Eukaryota</taxon>
        <taxon>Viridiplantae</taxon>
        <taxon>Streptophyta</taxon>
        <taxon>Embryophyta</taxon>
        <taxon>Tracheophyta</taxon>
        <taxon>Spermatophyta</taxon>
        <taxon>Magnoliopsida</taxon>
        <taxon>eudicotyledons</taxon>
        <taxon>Gunneridae</taxon>
        <taxon>Pentapetalae</taxon>
        <taxon>rosids</taxon>
        <taxon>fabids</taxon>
        <taxon>Fabales</taxon>
        <taxon>Fabaceae</taxon>
        <taxon>Caesalpinioideae</taxon>
        <taxon>Cassia clade</taxon>
        <taxon>Senna</taxon>
    </lineage>
</organism>
<accession>A0A834SGI9</accession>
<reference evidence="1" key="1">
    <citation type="submission" date="2020-09" db="EMBL/GenBank/DDBJ databases">
        <title>Genome-Enabled Discovery of Anthraquinone Biosynthesis in Senna tora.</title>
        <authorList>
            <person name="Kang S.-H."/>
            <person name="Pandey R.P."/>
            <person name="Lee C.-M."/>
            <person name="Sim J.-S."/>
            <person name="Jeong J.-T."/>
            <person name="Choi B.-S."/>
            <person name="Jung M."/>
            <person name="Ginzburg D."/>
            <person name="Zhao K."/>
            <person name="Won S.Y."/>
            <person name="Oh T.-J."/>
            <person name="Yu Y."/>
            <person name="Kim N.-H."/>
            <person name="Lee O.R."/>
            <person name="Lee T.-H."/>
            <person name="Bashyal P."/>
            <person name="Kim T.-S."/>
            <person name="Lee W.-H."/>
            <person name="Kawkins C."/>
            <person name="Kim C.-K."/>
            <person name="Kim J.S."/>
            <person name="Ahn B.O."/>
            <person name="Rhee S.Y."/>
            <person name="Sohng J.K."/>
        </authorList>
    </citation>
    <scope>NUCLEOTIDE SEQUENCE</scope>
    <source>
        <tissue evidence="1">Leaf</tissue>
    </source>
</reference>
<dbReference type="EMBL" id="JAAIUW010000013">
    <property type="protein sequence ID" value="KAF7804025.1"/>
    <property type="molecule type" value="Genomic_DNA"/>
</dbReference>
<gene>
    <name evidence="1" type="ORF">G2W53_043136</name>
</gene>